<sequence>MDCRKLSAEACEHAVQNERLPMRVIVQVLFFEQIRVNGSSTGYSTPELTTTTLNTEDDEWDHVKEY</sequence>
<keyword evidence="1" id="KW-0833">Ubl conjugation pathway</keyword>
<comment type="caution">
    <text evidence="4">The sequence shown here is derived from an EMBL/GenBank/DDBJ whole genome shotgun (WGS) entry which is preliminary data.</text>
</comment>
<dbReference type="AlphaFoldDB" id="A0A8S9IGE9"/>
<dbReference type="Proteomes" id="UP000712281">
    <property type="component" value="Unassembled WGS sequence"/>
</dbReference>
<protein>
    <recommendedName>
        <fullName evidence="3">NPH3 domain-containing protein</fullName>
    </recommendedName>
</protein>
<reference evidence="4" key="1">
    <citation type="submission" date="2019-12" db="EMBL/GenBank/DDBJ databases">
        <title>Genome sequencing and annotation of Brassica cretica.</title>
        <authorList>
            <person name="Studholme D.J."/>
            <person name="Sarris P.F."/>
        </authorList>
    </citation>
    <scope>NUCLEOTIDE SEQUENCE</scope>
    <source>
        <strain evidence="4">PFS-001/15</strain>
        <tissue evidence="4">Leaf</tissue>
    </source>
</reference>
<dbReference type="InterPro" id="IPR027356">
    <property type="entry name" value="NPH3_dom"/>
</dbReference>
<evidence type="ECO:0000313" key="4">
    <source>
        <dbReference type="EMBL" id="KAF2568809.1"/>
    </source>
</evidence>
<dbReference type="InterPro" id="IPR043454">
    <property type="entry name" value="NPH3/RPT2-like"/>
</dbReference>
<organism evidence="4 5">
    <name type="scientific">Brassica cretica</name>
    <name type="common">Mustard</name>
    <dbReference type="NCBI Taxonomy" id="69181"/>
    <lineage>
        <taxon>Eukaryota</taxon>
        <taxon>Viridiplantae</taxon>
        <taxon>Streptophyta</taxon>
        <taxon>Embryophyta</taxon>
        <taxon>Tracheophyta</taxon>
        <taxon>Spermatophyta</taxon>
        <taxon>Magnoliopsida</taxon>
        <taxon>eudicotyledons</taxon>
        <taxon>Gunneridae</taxon>
        <taxon>Pentapetalae</taxon>
        <taxon>rosids</taxon>
        <taxon>malvids</taxon>
        <taxon>Brassicales</taxon>
        <taxon>Brassicaceae</taxon>
        <taxon>Brassiceae</taxon>
        <taxon>Brassica</taxon>
    </lineage>
</organism>
<gene>
    <name evidence="4" type="ORF">F2Q68_00027244</name>
</gene>
<evidence type="ECO:0000313" key="5">
    <source>
        <dbReference type="Proteomes" id="UP000712281"/>
    </source>
</evidence>
<evidence type="ECO:0000256" key="2">
    <source>
        <dbReference type="PROSITE-ProRule" id="PRU00982"/>
    </source>
</evidence>
<evidence type="ECO:0000259" key="3">
    <source>
        <dbReference type="PROSITE" id="PS51649"/>
    </source>
</evidence>
<accession>A0A8S9IGE9</accession>
<feature type="domain" description="NPH3" evidence="3">
    <location>
        <begin position="1"/>
        <end position="35"/>
    </location>
</feature>
<dbReference type="EMBL" id="QGKW02001911">
    <property type="protein sequence ID" value="KAF2568809.1"/>
    <property type="molecule type" value="Genomic_DNA"/>
</dbReference>
<dbReference type="PROSITE" id="PS51649">
    <property type="entry name" value="NPH3"/>
    <property type="match status" value="1"/>
</dbReference>
<dbReference type="PANTHER" id="PTHR32370">
    <property type="entry name" value="OS12G0117600 PROTEIN"/>
    <property type="match status" value="1"/>
</dbReference>
<comment type="similarity">
    <text evidence="2">Belongs to the NPH3 family.</text>
</comment>
<name>A0A8S9IGE9_BRACR</name>
<evidence type="ECO:0000256" key="1">
    <source>
        <dbReference type="ARBA" id="ARBA00022786"/>
    </source>
</evidence>
<proteinExistence type="inferred from homology"/>